<dbReference type="SMART" id="SM00710">
    <property type="entry name" value="PbH1"/>
    <property type="match status" value="5"/>
</dbReference>
<dbReference type="AlphaFoldDB" id="A0AAW9PXX5"/>
<evidence type="ECO:0000256" key="5">
    <source>
        <dbReference type="ARBA" id="ARBA00022729"/>
    </source>
</evidence>
<evidence type="ECO:0000256" key="4">
    <source>
        <dbReference type="ARBA" id="ARBA00022525"/>
    </source>
</evidence>
<dbReference type="Proteomes" id="UP001333818">
    <property type="component" value="Unassembled WGS sequence"/>
</dbReference>
<dbReference type="EMBL" id="JAZBJZ010000003">
    <property type="protein sequence ID" value="MEE3715381.1"/>
    <property type="molecule type" value="Genomic_DNA"/>
</dbReference>
<evidence type="ECO:0000256" key="2">
    <source>
        <dbReference type="ARBA" id="ARBA00004442"/>
    </source>
</evidence>
<evidence type="ECO:0000256" key="8">
    <source>
        <dbReference type="SAM" id="SignalP"/>
    </source>
</evidence>
<evidence type="ECO:0000256" key="3">
    <source>
        <dbReference type="ARBA" id="ARBA00004613"/>
    </source>
</evidence>
<feature type="chain" id="PRO_5043420979" evidence="8">
    <location>
        <begin position="26"/>
        <end position="882"/>
    </location>
</feature>
<comment type="caution">
    <text evidence="10">The sequence shown here is derived from an EMBL/GenBank/DDBJ whole genome shotgun (WGS) entry which is preliminary data.</text>
</comment>
<proteinExistence type="predicted"/>
<comment type="subcellular location">
    <subcellularLocation>
        <location evidence="1">Cell envelope</location>
    </subcellularLocation>
    <subcellularLocation>
        <location evidence="2">Cell outer membrane</location>
    </subcellularLocation>
    <subcellularLocation>
        <location evidence="3">Secreted</location>
    </subcellularLocation>
</comment>
<dbReference type="NCBIfam" id="NF041518">
    <property type="entry name" value="choice_anch_Q"/>
    <property type="match status" value="1"/>
</dbReference>
<evidence type="ECO:0000256" key="1">
    <source>
        <dbReference type="ARBA" id="ARBA00004196"/>
    </source>
</evidence>
<reference evidence="10" key="1">
    <citation type="submission" date="2024-01" db="EMBL/GenBank/DDBJ databases">
        <title>Bank of Algae and Cyanobacteria of the Azores (BACA) strain genomes.</title>
        <authorList>
            <person name="Luz R."/>
            <person name="Cordeiro R."/>
            <person name="Fonseca A."/>
            <person name="Goncalves V."/>
        </authorList>
    </citation>
    <scope>NUCLEOTIDE SEQUENCE</scope>
    <source>
        <strain evidence="10">BACA0141</strain>
    </source>
</reference>
<gene>
    <name evidence="10" type="ORF">V2H45_01325</name>
</gene>
<feature type="domain" description="Filamentous haemagglutinin FhaB/tRNA nuclease CdiA-like TPS" evidence="9">
    <location>
        <begin position="30"/>
        <end position="142"/>
    </location>
</feature>
<dbReference type="NCBIfam" id="TIGR01376">
    <property type="entry name" value="POMP_repeat"/>
    <property type="match status" value="1"/>
</dbReference>
<dbReference type="GO" id="GO:0005576">
    <property type="term" value="C:extracellular region"/>
    <property type="evidence" value="ECO:0007669"/>
    <property type="project" value="UniProtKB-SubCell"/>
</dbReference>
<evidence type="ECO:0000256" key="6">
    <source>
        <dbReference type="ARBA" id="ARBA00023136"/>
    </source>
</evidence>
<keyword evidence="11" id="KW-1185">Reference proteome</keyword>
<dbReference type="InterPro" id="IPR003368">
    <property type="entry name" value="POMP_repeat"/>
</dbReference>
<keyword evidence="5 8" id="KW-0732">Signal</keyword>
<evidence type="ECO:0000259" key="9">
    <source>
        <dbReference type="SMART" id="SM00912"/>
    </source>
</evidence>
<dbReference type="Pfam" id="PF14252">
    <property type="entry name" value="DUF4347"/>
    <property type="match status" value="1"/>
</dbReference>
<dbReference type="InterPro" id="IPR012334">
    <property type="entry name" value="Pectin_lyas_fold"/>
</dbReference>
<dbReference type="RefSeq" id="WP_330481803.1">
    <property type="nucleotide sequence ID" value="NZ_JAZBJZ010000003.1"/>
</dbReference>
<dbReference type="InterPro" id="IPR059226">
    <property type="entry name" value="Choice_anch_Q_dom"/>
</dbReference>
<dbReference type="SUPFAM" id="SSF51126">
    <property type="entry name" value="Pectin lyase-like"/>
    <property type="match status" value="2"/>
</dbReference>
<evidence type="ECO:0000256" key="7">
    <source>
        <dbReference type="ARBA" id="ARBA00023237"/>
    </source>
</evidence>
<name>A0AAW9PXX5_9CYAN</name>
<keyword evidence="4" id="KW-0964">Secreted</keyword>
<dbReference type="Pfam" id="PF05860">
    <property type="entry name" value="TPS"/>
    <property type="match status" value="1"/>
</dbReference>
<dbReference type="InterPro" id="IPR008638">
    <property type="entry name" value="FhaB/CdiA-like_TPS"/>
</dbReference>
<keyword evidence="7" id="KW-0998">Cell outer membrane</keyword>
<protein>
    <submittedName>
        <fullName evidence="10">DUF4347 domain-containing protein</fullName>
    </submittedName>
</protein>
<dbReference type="SMART" id="SM00912">
    <property type="entry name" value="Haemagg_act"/>
    <property type="match status" value="1"/>
</dbReference>
<dbReference type="InterPro" id="IPR006626">
    <property type="entry name" value="PbH1"/>
</dbReference>
<evidence type="ECO:0000313" key="10">
    <source>
        <dbReference type="EMBL" id="MEE3715381.1"/>
    </source>
</evidence>
<dbReference type="InterPro" id="IPR025592">
    <property type="entry name" value="DUF4347"/>
</dbReference>
<feature type="signal peptide" evidence="8">
    <location>
        <begin position="1"/>
        <end position="25"/>
    </location>
</feature>
<dbReference type="InterPro" id="IPR011050">
    <property type="entry name" value="Pectin_lyase_fold/virulence"/>
</dbReference>
<dbReference type="NCBIfam" id="TIGR01901">
    <property type="entry name" value="adhes_NPXG"/>
    <property type="match status" value="1"/>
</dbReference>
<sequence>MYKNTVAAIAISLFTTLIVPSTVSAQTIIPSQDGTGTVVLPNGQRFDITGGTQAGANLFHSFQQFGLNQGQIANFLSQPNIQNILSRVVGGDPSVINGLIQLTGGNSNLYIMNPAGIIFGANASLNVPASFTATTASGIQIGNGWFGINTRPSDLKNLTGMPNAFAFNTVTPLPNQTQTGVVLNQGNLSVPQGQSITLVGGIAINTGTISTPNGKINIAAIPDGKYVRITPEGGLLSLDLPIAMQQELGATKPINAVDLPKLLTGLGITAPTTAGEAIASGQLTAANIDILANRYDTSKASLNATNIQQGWNLVFVDSTIKNYQTLIDGTKGGSSVTVINPDQNGIRKITTTLANITGANSLHIISEGDAGNFWLGKDFVSNENIGRYSSDLQSWRTALSPAASILLYACNLANGEKGTALVQAVKTLTGHDVAASTNRTGSAALGGDWNLEYQTGKNSTAVIFNNVATQAYQNTLAIFTVTDASDASANSLRAQIAAANAAVGADEIRFGFSGTPIALTTGQIVITDALTISGNGSTNTIIDGNANGRIFNITAAVPVTISGVTIRNGRTAGGGGGILSSGAVTLINSTLSGNTVITNGSGGGISSSGAVILINSTVSGNISENRGGGIYSSGTVTVINSTVSGNSAKTFGGGITSVLGGTITNSTITNNTADFNNNNTGNGGGVFREGGTFTIRNSIIAGNFDTPNSAGIGKTIHPDVSGAFVDGGNNLIGNNFGSTGFTVSTLVGTNANPIDPKLAPLANNGGATQTHALLPGSPALDAGNNDLAPTGGDQRGFSRISGGRVDIGAFEFQVITPVVITPVTFSITNGFGGLYPSREDIYRNPSKLEEEDFQDVSFTQVLCLDPTLATPLTTSIPICKEP</sequence>
<dbReference type="Gene3D" id="2.160.20.10">
    <property type="entry name" value="Single-stranded right-handed beta-helix, Pectin lyase-like"/>
    <property type="match status" value="2"/>
</dbReference>
<dbReference type="GO" id="GO:0009279">
    <property type="term" value="C:cell outer membrane"/>
    <property type="evidence" value="ECO:0007669"/>
    <property type="project" value="UniProtKB-SubCell"/>
</dbReference>
<accession>A0AAW9PXX5</accession>
<organism evidence="10 11">
    <name type="scientific">Tumidithrix elongata BACA0141</name>
    <dbReference type="NCBI Taxonomy" id="2716417"/>
    <lineage>
        <taxon>Bacteria</taxon>
        <taxon>Bacillati</taxon>
        <taxon>Cyanobacteriota</taxon>
        <taxon>Cyanophyceae</taxon>
        <taxon>Pseudanabaenales</taxon>
        <taxon>Pseudanabaenaceae</taxon>
        <taxon>Tumidithrix</taxon>
        <taxon>Tumidithrix elongata</taxon>
    </lineage>
</organism>
<keyword evidence="6" id="KW-0472">Membrane</keyword>
<evidence type="ECO:0000313" key="11">
    <source>
        <dbReference type="Proteomes" id="UP001333818"/>
    </source>
</evidence>